<evidence type="ECO:0000256" key="1">
    <source>
        <dbReference type="ARBA" id="ARBA00004141"/>
    </source>
</evidence>
<keyword evidence="3 7" id="KW-0812">Transmembrane</keyword>
<evidence type="ECO:0000256" key="7">
    <source>
        <dbReference type="SAM" id="Phobius"/>
    </source>
</evidence>
<dbReference type="GO" id="GO:0006797">
    <property type="term" value="P:polyphosphate metabolic process"/>
    <property type="evidence" value="ECO:0007669"/>
    <property type="project" value="TreeGrafter"/>
</dbReference>
<gene>
    <name evidence="9" type="ORF">GNLVRS02_ARAD1C43098g</name>
</gene>
<feature type="transmembrane region" description="Helical" evidence="7">
    <location>
        <begin position="676"/>
        <end position="704"/>
    </location>
</feature>
<feature type="transmembrane region" description="Helical" evidence="7">
    <location>
        <begin position="536"/>
        <end position="559"/>
    </location>
</feature>
<protein>
    <submittedName>
        <fullName evidence="9">ARAD1C43098p</fullName>
    </submittedName>
</protein>
<feature type="transmembrane region" description="Helical" evidence="7">
    <location>
        <begin position="637"/>
        <end position="664"/>
    </location>
</feature>
<reference evidence="9" key="1">
    <citation type="submission" date="2014-02" db="EMBL/GenBank/DDBJ databases">
        <authorList>
            <person name="Genoscope - CEA"/>
        </authorList>
    </citation>
    <scope>NUCLEOTIDE SEQUENCE</scope>
    <source>
        <strain evidence="9">LS3</strain>
    </source>
</reference>
<reference evidence="9" key="2">
    <citation type="submission" date="2014-06" db="EMBL/GenBank/DDBJ databases">
        <title>The complete genome of Blastobotrys (Arxula) adeninivorans LS3 - a yeast of biotechnological interest.</title>
        <authorList>
            <person name="Kunze G."/>
            <person name="Gaillardin C."/>
            <person name="Czernicka M."/>
            <person name="Durrens P."/>
            <person name="Martin T."/>
            <person name="Boer E."/>
            <person name="Gabaldon T."/>
            <person name="Cruz J."/>
            <person name="Talla E."/>
            <person name="Marck C."/>
            <person name="Goffeau A."/>
            <person name="Barbe V."/>
            <person name="Baret P."/>
            <person name="Baronian K."/>
            <person name="Beier S."/>
            <person name="Bleykasten C."/>
            <person name="Bode R."/>
            <person name="Casaregola S."/>
            <person name="Despons L."/>
            <person name="Fairhead C."/>
            <person name="Giersberg M."/>
            <person name="Gierski P."/>
            <person name="Hahnel U."/>
            <person name="Hartmann A."/>
            <person name="Jankowska D."/>
            <person name="Jubin C."/>
            <person name="Jung P."/>
            <person name="Lafontaine I."/>
            <person name="Leh-Louis V."/>
            <person name="Lemaire M."/>
            <person name="Marcet-Houben M."/>
            <person name="Mascher M."/>
            <person name="Morel G."/>
            <person name="Richard G.-F."/>
            <person name="Riechen J."/>
            <person name="Sacerdot C."/>
            <person name="Sarkar A."/>
            <person name="Savel G."/>
            <person name="Schacherer J."/>
            <person name="Sherman D."/>
            <person name="Straub M.-L."/>
            <person name="Stein N."/>
            <person name="Thierry A."/>
            <person name="Trautwein-Schult A."/>
            <person name="Westhof E."/>
            <person name="Worch S."/>
            <person name="Dujon B."/>
            <person name="Souciet J.-L."/>
            <person name="Wincker P."/>
            <person name="Scholz U."/>
            <person name="Neuveglise N."/>
        </authorList>
    </citation>
    <scope>NUCLEOTIDE SEQUENCE</scope>
    <source>
        <strain evidence="9">LS3</strain>
    </source>
</reference>
<dbReference type="EMBL" id="HG937693">
    <property type="protein sequence ID" value="CDP35773.1"/>
    <property type="molecule type" value="Genomic_DNA"/>
</dbReference>
<dbReference type="Pfam" id="PF03600">
    <property type="entry name" value="CitMHS"/>
    <property type="match status" value="1"/>
</dbReference>
<evidence type="ECO:0000256" key="5">
    <source>
        <dbReference type="ARBA" id="ARBA00023136"/>
    </source>
</evidence>
<dbReference type="InterPro" id="IPR004331">
    <property type="entry name" value="SPX_dom"/>
</dbReference>
<dbReference type="PANTHER" id="PTHR10283:SF92">
    <property type="entry name" value="LOW-AFFINITY PHOSPHATE TRANSPORTER PHO91"/>
    <property type="match status" value="1"/>
</dbReference>
<evidence type="ECO:0000313" key="9">
    <source>
        <dbReference type="EMBL" id="CDP35773.1"/>
    </source>
</evidence>
<evidence type="ECO:0000256" key="4">
    <source>
        <dbReference type="ARBA" id="ARBA00022989"/>
    </source>
</evidence>
<dbReference type="InterPro" id="IPR004680">
    <property type="entry name" value="Cit_transptr-like_dom"/>
</dbReference>
<feature type="transmembrane region" description="Helical" evidence="7">
    <location>
        <begin position="760"/>
        <end position="783"/>
    </location>
</feature>
<dbReference type="PROSITE" id="PS51382">
    <property type="entry name" value="SPX"/>
    <property type="match status" value="1"/>
</dbReference>
<dbReference type="GO" id="GO:0005315">
    <property type="term" value="F:phosphate transmembrane transporter activity"/>
    <property type="evidence" value="ECO:0007669"/>
    <property type="project" value="TreeGrafter"/>
</dbReference>
<keyword evidence="5 7" id="KW-0472">Membrane</keyword>
<organism evidence="9">
    <name type="scientific">Blastobotrys adeninivorans</name>
    <name type="common">Yeast</name>
    <name type="synonym">Arxula adeninivorans</name>
    <dbReference type="NCBI Taxonomy" id="409370"/>
    <lineage>
        <taxon>Eukaryota</taxon>
        <taxon>Fungi</taxon>
        <taxon>Dikarya</taxon>
        <taxon>Ascomycota</taxon>
        <taxon>Saccharomycotina</taxon>
        <taxon>Dipodascomycetes</taxon>
        <taxon>Dipodascales</taxon>
        <taxon>Trichomonascaceae</taxon>
        <taxon>Blastobotrys</taxon>
    </lineage>
</organism>
<feature type="region of interest" description="Disordered" evidence="6">
    <location>
        <begin position="129"/>
        <end position="155"/>
    </location>
</feature>
<name>A0A060T498_BLAAD</name>
<proteinExistence type="predicted"/>
<dbReference type="CDD" id="cd14478">
    <property type="entry name" value="SPX_PHO87_PHO90_like"/>
    <property type="match status" value="1"/>
</dbReference>
<dbReference type="PANTHER" id="PTHR10283">
    <property type="entry name" value="SOLUTE CARRIER FAMILY 13 MEMBER"/>
    <property type="match status" value="1"/>
</dbReference>
<dbReference type="CDD" id="cd01115">
    <property type="entry name" value="SLC13_permease"/>
    <property type="match status" value="1"/>
</dbReference>
<feature type="transmembrane region" description="Helical" evidence="7">
    <location>
        <begin position="493"/>
        <end position="516"/>
    </location>
</feature>
<feature type="transmembrane region" description="Helical" evidence="7">
    <location>
        <begin position="411"/>
        <end position="432"/>
    </location>
</feature>
<dbReference type="AlphaFoldDB" id="A0A060T498"/>
<sequence>MKFQHSLQFNAVPEWVSKYLDYARLKKTIYQIEKSILTEEAAGDSEHQALISTNGDEVFERAVREELEKVNNFYVETEPKIFEDLDVLLADEADYQKRHIPGAEADIEEQRRNETLSSFFLRHRVSVTSEDDGDEVGQSHQQPPPEQRRRRSSSVSEVMRLWDDMPKMTDYMITLKQRAISVYVSLCELRSFINLNQTGFRKAIKKYRKISGSSMSEASLKLNEAYIFSHSTEEALEDRIDEVTGVYARAATDGDMHLATQQLRLNLREHVVWERNTVWRDMIGIERRAYAANASETVVGDKGAEKGPDYVKLGSFVLPARIFSLQSLKVLLILFIFIALLAFPLLDSVEQSNCLAVVVFASLMWATEAMPLFVTSLTVPMLVVLLRIPIDETSGSRMTAEGASKFIFSQMWSSVIMLLLGGFTLAAALSKYHIAKRLATAIMSRSGTNPKIILLNLMIVAAFLSMWISNVASPVLCYSLAQPLLRTLPNGSPFAKAIVFGIALASNVGGMISPIASPQNIIALENMSPEPSWGQWFLVAIPVSVVALLVIWILLIITFRSREAVVLGHVREIQDKFTFDQYFIIFVTAVTIVLWIFSHQLEGVFGEMGVSALIPIIAFFGTGLLSSEDFNNFLWTIIALAMGGIALGKAVSSSGLLFTIAHAIELKVEGLQLYHILLVFGFLVLVVATFVSHTVAALILLPLVASVGKDLEDPQPNLLVMASALLCSCAMGLPTSGFPNVTAICMTDELGKPYLTVSTFISRGVLASLLVFGVVISVGYVMMKMAAI</sequence>
<feature type="transmembrane region" description="Helical" evidence="7">
    <location>
        <begin position="579"/>
        <end position="598"/>
    </location>
</feature>
<feature type="transmembrane region" description="Helical" evidence="7">
    <location>
        <begin position="716"/>
        <end position="733"/>
    </location>
</feature>
<evidence type="ECO:0000256" key="6">
    <source>
        <dbReference type="SAM" id="MobiDB-lite"/>
    </source>
</evidence>
<feature type="transmembrane region" description="Helical" evidence="7">
    <location>
        <begin position="604"/>
        <end position="625"/>
    </location>
</feature>
<accession>A0A060T498</accession>
<keyword evidence="2" id="KW-0813">Transport</keyword>
<dbReference type="PhylomeDB" id="A0A060T498"/>
<dbReference type="GO" id="GO:0006817">
    <property type="term" value="P:phosphate ion transport"/>
    <property type="evidence" value="ECO:0007669"/>
    <property type="project" value="TreeGrafter"/>
</dbReference>
<dbReference type="GO" id="GO:0005886">
    <property type="term" value="C:plasma membrane"/>
    <property type="evidence" value="ECO:0007669"/>
    <property type="project" value="TreeGrafter"/>
</dbReference>
<evidence type="ECO:0000256" key="3">
    <source>
        <dbReference type="ARBA" id="ARBA00022692"/>
    </source>
</evidence>
<evidence type="ECO:0000259" key="8">
    <source>
        <dbReference type="PROSITE" id="PS51382"/>
    </source>
</evidence>
<feature type="domain" description="SPX" evidence="8">
    <location>
        <begin position="1"/>
        <end position="221"/>
    </location>
</feature>
<comment type="subcellular location">
    <subcellularLocation>
        <location evidence="1">Membrane</location>
        <topology evidence="1">Multi-pass membrane protein</topology>
    </subcellularLocation>
</comment>
<evidence type="ECO:0000256" key="2">
    <source>
        <dbReference type="ARBA" id="ARBA00022448"/>
    </source>
</evidence>
<feature type="transmembrane region" description="Helical" evidence="7">
    <location>
        <begin position="452"/>
        <end position="481"/>
    </location>
</feature>
<keyword evidence="4 7" id="KW-1133">Transmembrane helix</keyword>
<dbReference type="Pfam" id="PF03105">
    <property type="entry name" value="SPX"/>
    <property type="match status" value="2"/>
</dbReference>
<feature type="transmembrane region" description="Helical" evidence="7">
    <location>
        <begin position="330"/>
        <end position="349"/>
    </location>
</feature>